<feature type="transmembrane region" description="Helical" evidence="2">
    <location>
        <begin position="271"/>
        <end position="289"/>
    </location>
</feature>
<keyword evidence="2" id="KW-0812">Transmembrane</keyword>
<protein>
    <submittedName>
        <fullName evidence="3">Uncharacterized protein</fullName>
    </submittedName>
</protein>
<feature type="transmembrane region" description="Helical" evidence="2">
    <location>
        <begin position="184"/>
        <end position="208"/>
    </location>
</feature>
<feature type="transmembrane region" description="Helical" evidence="2">
    <location>
        <begin position="347"/>
        <end position="366"/>
    </location>
</feature>
<dbReference type="EMBL" id="DS113191">
    <property type="protein sequence ID" value="EAY21344.1"/>
    <property type="molecule type" value="Genomic_DNA"/>
</dbReference>
<keyword evidence="4" id="KW-1185">Reference proteome</keyword>
<dbReference type="KEGG" id="tva:5466892"/>
<dbReference type="OrthoDB" id="10263533at2759"/>
<feature type="transmembrane region" description="Helical" evidence="2">
    <location>
        <begin position="58"/>
        <end position="77"/>
    </location>
</feature>
<feature type="transmembrane region" description="Helical" evidence="2">
    <location>
        <begin position="296"/>
        <end position="312"/>
    </location>
</feature>
<feature type="transmembrane region" description="Helical" evidence="2">
    <location>
        <begin position="89"/>
        <end position="108"/>
    </location>
</feature>
<organism evidence="3 4">
    <name type="scientific">Trichomonas vaginalis (strain ATCC PRA-98 / G3)</name>
    <dbReference type="NCBI Taxonomy" id="412133"/>
    <lineage>
        <taxon>Eukaryota</taxon>
        <taxon>Metamonada</taxon>
        <taxon>Parabasalia</taxon>
        <taxon>Trichomonadida</taxon>
        <taxon>Trichomonadidae</taxon>
        <taxon>Trichomonas</taxon>
    </lineage>
</organism>
<keyword evidence="2" id="KW-0472">Membrane</keyword>
<sequence length="668" mass="78375">MSVVLLFSACWFGYELTTCIIQNRFDFIYRASLGVGLGVALQSLSFFITSMFYPLNRFHGYFMCLTYMIFSLLLHFINIKSKQSLKYKGTLFETYLLIFCPVIVALAAKHCYLRDKYVASGPTFADLPFHLNIIRSFSTGINYNRSSLFDVWSSFQSNLSLAYPMFHNFYMAALMNTDDKGPVFMLQLTAALMCYVTIILIHGLALVYTKDHTNAAISILVWTNLGGFGYWCLFKYGTSFNTAVNFMNHLGTDTNAYTLQPLTQILIPQRSSLFSFPLVLGILMCFVKITQEKEINIRYIILAGLCTCTLPQLQVHSFVAIAQYSISLCLIFLFKTKEKFWPYFFKWSLYGLISCSIGIPLTYPFWGRAHEGKLFLNYKPIWDQNVYGKFKFPLIQVWWNGYGPFGYIMILFGWIAADKTQLYHWISSMVVWFFASFIRYQPWEGDNLKLFAACWIPIAVPYVTQFYLYVYRKAKQHKYIRYIVIFLIVQQMFAALISFPLELLKPLQVYFPIDEEAGYWIQENIPTDAVIYSYSSRFNPATSIAGRQLFYGFIYWVCQHGVYANNRAQTNTNLLNEKWNWNMWKNRSIGYVLQKKRNAPVFSHEDKPFLFYLQSENEKAVWETIFENEWYYMYKLSKENPFENTKVQPEHKVTKKTKKRHPKRTYNI</sequence>
<feature type="transmembrane region" description="Helical" evidence="2">
    <location>
        <begin position="215"/>
        <end position="237"/>
    </location>
</feature>
<feature type="transmembrane region" description="Helical" evidence="2">
    <location>
        <begin position="422"/>
        <end position="438"/>
    </location>
</feature>
<dbReference type="Proteomes" id="UP000001542">
    <property type="component" value="Unassembled WGS sequence"/>
</dbReference>
<evidence type="ECO:0000313" key="4">
    <source>
        <dbReference type="Proteomes" id="UP000001542"/>
    </source>
</evidence>
<feature type="transmembrane region" description="Helical" evidence="2">
    <location>
        <begin position="482"/>
        <end position="501"/>
    </location>
</feature>
<accession>A2DEC6</accession>
<dbReference type="RefSeq" id="XP_001582330.1">
    <property type="nucleotide sequence ID" value="XM_001582280.1"/>
</dbReference>
<evidence type="ECO:0000256" key="1">
    <source>
        <dbReference type="SAM" id="MobiDB-lite"/>
    </source>
</evidence>
<keyword evidence="2" id="KW-1133">Transmembrane helix</keyword>
<dbReference type="InParanoid" id="A2DEC6"/>
<reference evidence="3" key="1">
    <citation type="submission" date="2006-10" db="EMBL/GenBank/DDBJ databases">
        <authorList>
            <person name="Amadeo P."/>
            <person name="Zhao Q."/>
            <person name="Wortman J."/>
            <person name="Fraser-Liggett C."/>
            <person name="Carlton J."/>
        </authorList>
    </citation>
    <scope>NUCLEOTIDE SEQUENCE</scope>
    <source>
        <strain evidence="3">G3</strain>
    </source>
</reference>
<feature type="transmembrane region" description="Helical" evidence="2">
    <location>
        <begin position="397"/>
        <end position="415"/>
    </location>
</feature>
<feature type="transmembrane region" description="Helical" evidence="2">
    <location>
        <begin position="318"/>
        <end position="335"/>
    </location>
</feature>
<evidence type="ECO:0000313" key="3">
    <source>
        <dbReference type="EMBL" id="EAY21344.1"/>
    </source>
</evidence>
<evidence type="ECO:0000256" key="2">
    <source>
        <dbReference type="SAM" id="Phobius"/>
    </source>
</evidence>
<dbReference type="VEuPathDB" id="TrichDB:TVAG_167190"/>
<dbReference type="AlphaFoldDB" id="A2DEC6"/>
<dbReference type="eggNOG" id="ENOG502SR4Z">
    <property type="taxonomic scope" value="Eukaryota"/>
</dbReference>
<reference evidence="3" key="2">
    <citation type="journal article" date="2007" name="Science">
        <title>Draft genome sequence of the sexually transmitted pathogen Trichomonas vaginalis.</title>
        <authorList>
            <person name="Carlton J.M."/>
            <person name="Hirt R.P."/>
            <person name="Silva J.C."/>
            <person name="Delcher A.L."/>
            <person name="Schatz M."/>
            <person name="Zhao Q."/>
            <person name="Wortman J.R."/>
            <person name="Bidwell S.L."/>
            <person name="Alsmark U.C.M."/>
            <person name="Besteiro S."/>
            <person name="Sicheritz-Ponten T."/>
            <person name="Noel C.J."/>
            <person name="Dacks J.B."/>
            <person name="Foster P.G."/>
            <person name="Simillion C."/>
            <person name="Van de Peer Y."/>
            <person name="Miranda-Saavedra D."/>
            <person name="Barton G.J."/>
            <person name="Westrop G.D."/>
            <person name="Mueller S."/>
            <person name="Dessi D."/>
            <person name="Fiori P.L."/>
            <person name="Ren Q."/>
            <person name="Paulsen I."/>
            <person name="Zhang H."/>
            <person name="Bastida-Corcuera F.D."/>
            <person name="Simoes-Barbosa A."/>
            <person name="Brown M.T."/>
            <person name="Hayes R.D."/>
            <person name="Mukherjee M."/>
            <person name="Okumura C.Y."/>
            <person name="Schneider R."/>
            <person name="Smith A.J."/>
            <person name="Vanacova S."/>
            <person name="Villalvazo M."/>
            <person name="Haas B.J."/>
            <person name="Pertea M."/>
            <person name="Feldblyum T.V."/>
            <person name="Utterback T.R."/>
            <person name="Shu C.L."/>
            <person name="Osoegawa K."/>
            <person name="de Jong P.J."/>
            <person name="Hrdy I."/>
            <person name="Horvathova L."/>
            <person name="Zubacova Z."/>
            <person name="Dolezal P."/>
            <person name="Malik S.B."/>
            <person name="Logsdon J.M. Jr."/>
            <person name="Henze K."/>
            <person name="Gupta A."/>
            <person name="Wang C.C."/>
            <person name="Dunne R.L."/>
            <person name="Upcroft J.A."/>
            <person name="Upcroft P."/>
            <person name="White O."/>
            <person name="Salzberg S.L."/>
            <person name="Tang P."/>
            <person name="Chiu C.-H."/>
            <person name="Lee Y.-S."/>
            <person name="Embley T.M."/>
            <person name="Coombs G.H."/>
            <person name="Mottram J.C."/>
            <person name="Tachezy J."/>
            <person name="Fraser-Liggett C.M."/>
            <person name="Johnson P.J."/>
        </authorList>
    </citation>
    <scope>NUCLEOTIDE SEQUENCE [LARGE SCALE GENOMIC DNA]</scope>
    <source>
        <strain evidence="3">G3</strain>
    </source>
</reference>
<feature type="transmembrane region" description="Helical" evidence="2">
    <location>
        <begin position="450"/>
        <end position="470"/>
    </location>
</feature>
<gene>
    <name evidence="3" type="ORF">TVAG_167190</name>
</gene>
<feature type="region of interest" description="Disordered" evidence="1">
    <location>
        <begin position="646"/>
        <end position="668"/>
    </location>
</feature>
<name>A2DEC6_TRIV3</name>
<proteinExistence type="predicted"/>
<feature type="transmembrane region" description="Helical" evidence="2">
    <location>
        <begin position="31"/>
        <end position="52"/>
    </location>
</feature>
<dbReference type="VEuPathDB" id="TrichDB:TVAGG3_0175450"/>
<feature type="compositionally biased region" description="Basic residues" evidence="1">
    <location>
        <begin position="653"/>
        <end position="668"/>
    </location>
</feature>